<evidence type="ECO:0000313" key="8">
    <source>
        <dbReference type="EMBL" id="SHJ85755.1"/>
    </source>
</evidence>
<keyword evidence="5" id="KW-0378">Hydrolase</keyword>
<feature type="binding site" evidence="7">
    <location>
        <position position="60"/>
    </location>
    <ligand>
        <name>Zn(2+)</name>
        <dbReference type="ChEBI" id="CHEBI:29105"/>
        <label>1</label>
    </ligand>
</feature>
<dbReference type="InterPro" id="IPR023367">
    <property type="entry name" value="Peptidase_M42_dom2"/>
</dbReference>
<dbReference type="GO" id="GO:0006508">
    <property type="term" value="P:proteolysis"/>
    <property type="evidence" value="ECO:0007669"/>
    <property type="project" value="UniProtKB-KW"/>
</dbReference>
<dbReference type="PANTHER" id="PTHR32481">
    <property type="entry name" value="AMINOPEPTIDASE"/>
    <property type="match status" value="1"/>
</dbReference>
<dbReference type="Proteomes" id="UP000184016">
    <property type="component" value="Unassembled WGS sequence"/>
</dbReference>
<name>A0A1M6MQF7_9BACL</name>
<keyword evidence="3" id="KW-0645">Protease</keyword>
<dbReference type="RefSeq" id="WP_072873219.1">
    <property type="nucleotide sequence ID" value="NZ_FRAF01000004.1"/>
</dbReference>
<dbReference type="GO" id="GO:0004177">
    <property type="term" value="F:aminopeptidase activity"/>
    <property type="evidence" value="ECO:0007669"/>
    <property type="project" value="UniProtKB-UniRule"/>
</dbReference>
<dbReference type="Pfam" id="PF05343">
    <property type="entry name" value="Peptidase_M42"/>
    <property type="match status" value="1"/>
</dbReference>
<keyword evidence="4 7" id="KW-0479">Metal-binding</keyword>
<organism evidence="8 9">
    <name type="scientific">Alicyclobacillus tolerans</name>
    <dbReference type="NCBI Taxonomy" id="90970"/>
    <lineage>
        <taxon>Bacteria</taxon>
        <taxon>Bacillati</taxon>
        <taxon>Bacillota</taxon>
        <taxon>Bacilli</taxon>
        <taxon>Bacillales</taxon>
        <taxon>Alicyclobacillaceae</taxon>
        <taxon>Alicyclobacillus</taxon>
    </lineage>
</organism>
<dbReference type="PIRSF" id="PIRSF001123">
    <property type="entry name" value="PepA_GA"/>
    <property type="match status" value="1"/>
</dbReference>
<evidence type="ECO:0000256" key="6">
    <source>
        <dbReference type="PIRNR" id="PIRNR001123"/>
    </source>
</evidence>
<feature type="binding site" evidence="7">
    <location>
        <position position="216"/>
    </location>
    <ligand>
        <name>Zn(2+)</name>
        <dbReference type="ChEBI" id="CHEBI:29105"/>
        <label>1</label>
    </ligand>
</feature>
<dbReference type="GO" id="GO:0046872">
    <property type="term" value="F:metal ion binding"/>
    <property type="evidence" value="ECO:0007669"/>
    <property type="project" value="UniProtKB-UniRule"/>
</dbReference>
<reference evidence="9" key="1">
    <citation type="submission" date="2016-11" db="EMBL/GenBank/DDBJ databases">
        <authorList>
            <person name="Varghese N."/>
            <person name="Submissions S."/>
        </authorList>
    </citation>
    <scope>NUCLEOTIDE SEQUENCE [LARGE SCALE GENOMIC DNA]</scope>
    <source>
        <strain evidence="9">USBA-503</strain>
    </source>
</reference>
<evidence type="ECO:0000256" key="1">
    <source>
        <dbReference type="ARBA" id="ARBA00006272"/>
    </source>
</evidence>
<dbReference type="PANTHER" id="PTHR32481:SF0">
    <property type="entry name" value="AMINOPEPTIDASE YPDE-RELATED"/>
    <property type="match status" value="1"/>
</dbReference>
<keyword evidence="9" id="KW-1185">Reference proteome</keyword>
<feature type="binding site" evidence="7">
    <location>
        <position position="163"/>
    </location>
    <ligand>
        <name>Zn(2+)</name>
        <dbReference type="ChEBI" id="CHEBI:29105"/>
        <label>1</label>
    </ligand>
</feature>
<dbReference type="SUPFAM" id="SSF101821">
    <property type="entry name" value="Aminopeptidase/glucanase lid domain"/>
    <property type="match status" value="1"/>
</dbReference>
<feature type="binding site" evidence="7">
    <location>
        <position position="163"/>
    </location>
    <ligand>
        <name>Zn(2+)</name>
        <dbReference type="ChEBI" id="CHEBI:29105"/>
        <label>2</label>
    </ligand>
</feature>
<gene>
    <name evidence="8" type="ORF">SAMN05443507_104148</name>
</gene>
<accession>A0A1M6MQF7</accession>
<dbReference type="Gene3D" id="3.40.630.10">
    <property type="entry name" value="Zn peptidases"/>
    <property type="match status" value="1"/>
</dbReference>
<evidence type="ECO:0000256" key="4">
    <source>
        <dbReference type="ARBA" id="ARBA00022723"/>
    </source>
</evidence>
<dbReference type="STRING" id="1830138.SAMN05443507_104148"/>
<protein>
    <submittedName>
        <fullName evidence="8">Endoglucanase</fullName>
    </submittedName>
</protein>
<dbReference type="Gene3D" id="2.40.30.40">
    <property type="entry name" value="Peptidase M42, domain 2"/>
    <property type="match status" value="1"/>
</dbReference>
<evidence type="ECO:0000256" key="3">
    <source>
        <dbReference type="ARBA" id="ARBA00022670"/>
    </source>
</evidence>
<dbReference type="AlphaFoldDB" id="A0A1M6MQF7"/>
<dbReference type="InterPro" id="IPR008007">
    <property type="entry name" value="Peptidase_M42"/>
</dbReference>
<evidence type="ECO:0000256" key="7">
    <source>
        <dbReference type="PIRSR" id="PIRSR001123-2"/>
    </source>
</evidence>
<comment type="similarity">
    <text evidence="1 6">Belongs to the peptidase M42 family.</text>
</comment>
<evidence type="ECO:0000256" key="5">
    <source>
        <dbReference type="ARBA" id="ARBA00022801"/>
    </source>
</evidence>
<dbReference type="SUPFAM" id="SSF53187">
    <property type="entry name" value="Zn-dependent exopeptidases"/>
    <property type="match status" value="1"/>
</dbReference>
<evidence type="ECO:0000256" key="2">
    <source>
        <dbReference type="ARBA" id="ARBA00022438"/>
    </source>
</evidence>
<dbReference type="EMBL" id="FRAF01000004">
    <property type="protein sequence ID" value="SHJ85755.1"/>
    <property type="molecule type" value="Genomic_DNA"/>
</dbReference>
<proteinExistence type="inferred from homology"/>
<sequence>MKNIIKQWSEMVIPAGSEAAHLPSVLATFKDIADSTEIDRLGNGIVRKNGVGPHVALVAHIDEPGIMVNHIEENGFLRFLTIGSLEAKQLIGQHVRFTNQTRGIIGCEMKDANTSLSVDDLYIDLGVDSAEEAYHLAPIGISAVLDVPFAELGEHRLSGRALDNRAGCVAAADAFRQLADEGRQVTLVFSAQSVVGARGAKTAAFALQPDLVLVIDSAPAGDMPKAKRMDLRLGHGPALKIMDGTVITPLRVKNVLQDAAETLGINIQHEVWPGGQSDAGQIHLSQAGLMVGGLSIPTRYTGQLSQVIDVRDVESLVKWAVAAANQWKA</sequence>
<dbReference type="InterPro" id="IPR051464">
    <property type="entry name" value="Peptidase_M42_aminopept"/>
</dbReference>
<evidence type="ECO:0000313" key="9">
    <source>
        <dbReference type="Proteomes" id="UP000184016"/>
    </source>
</evidence>
<comment type="cofactor">
    <cofactor evidence="7">
        <name>a divalent metal cation</name>
        <dbReference type="ChEBI" id="CHEBI:60240"/>
    </cofactor>
    <text evidence="7">Binds 2 divalent metal cations per subunit.</text>
</comment>
<keyword evidence="2" id="KW-0031">Aminopeptidase</keyword>